<reference evidence="2 3" key="1">
    <citation type="submission" date="2024-03" db="EMBL/GenBank/DDBJ databases">
        <title>A Rare Waterborne Outbreak of Bacillus cereus in China: Epidemiologic Survey, Genomic Insights and Virulence Characteristics.</title>
        <authorList>
            <person name="Wang S."/>
        </authorList>
    </citation>
    <scope>NUCLEOTIDE SEQUENCE [LARGE SCALE GENOMIC DNA]</scope>
    <source>
        <strain evidence="2 3">BC008</strain>
    </source>
</reference>
<accession>A0ABU8HTE0</accession>
<evidence type="ECO:0000259" key="1">
    <source>
        <dbReference type="Pfam" id="PF04101"/>
    </source>
</evidence>
<dbReference type="RefSeq" id="WP_185913199.1">
    <property type="nucleotide sequence ID" value="NZ_JBBAGV010000003.1"/>
</dbReference>
<gene>
    <name evidence="2" type="ORF">WBS43_13575</name>
</gene>
<proteinExistence type="predicted"/>
<dbReference type="Pfam" id="PF04101">
    <property type="entry name" value="Glyco_tran_28_C"/>
    <property type="match status" value="1"/>
</dbReference>
<evidence type="ECO:0000313" key="3">
    <source>
        <dbReference type="Proteomes" id="UP001365619"/>
    </source>
</evidence>
<dbReference type="PANTHER" id="PTHR38134">
    <property type="entry name" value="SLR1395 PROTEIN"/>
    <property type="match status" value="1"/>
</dbReference>
<protein>
    <submittedName>
        <fullName evidence="2">Glycosyltransferase</fullName>
    </submittedName>
</protein>
<evidence type="ECO:0000313" key="2">
    <source>
        <dbReference type="EMBL" id="MEI5929751.1"/>
    </source>
</evidence>
<sequence>MKTFVFYVSEYGFGHATRCIALIREMLSVRKDVQIIVCNSFALQFIRTSLTGYGDRVIFHDAETDVGFILKEHSLDLDKEKLGQSYEQFCVKLPHKIKNEIDFLSAFSVDCIISDISPIAFEIADKLGVPSIGISNFTWDTAYKNIISDSSLQVFKNMYKKMDCFYMLAGSNEESCARLNTSSFNFYSRTINTLEVRELSEKLNPTGEKQIIFMPLGMKIDIGDITKFPLWDDERYVFIVSHNMKIEHENVHKIPGNYTESQNYVAAADCIISKAGWGTVSEAVLQNKPLLIIDRKGMDEDQNTIRFLKDNNLCNLITWEELQSIDIERYMDTQNSIYQNEVHNIVSHIFEFVIL</sequence>
<dbReference type="Gene3D" id="3.40.50.2000">
    <property type="entry name" value="Glycogen Phosphorylase B"/>
    <property type="match status" value="1"/>
</dbReference>
<dbReference type="EMBL" id="JBBAGW010000003">
    <property type="protein sequence ID" value="MEI5929751.1"/>
    <property type="molecule type" value="Genomic_DNA"/>
</dbReference>
<dbReference type="Proteomes" id="UP001365619">
    <property type="component" value="Unassembled WGS sequence"/>
</dbReference>
<feature type="domain" description="Glycosyl transferase family 28 C-terminal" evidence="1">
    <location>
        <begin position="257"/>
        <end position="327"/>
    </location>
</feature>
<dbReference type="InterPro" id="IPR053205">
    <property type="entry name" value="GHMP_kinase_L-arabinokinase"/>
</dbReference>
<dbReference type="SUPFAM" id="SSF53756">
    <property type="entry name" value="UDP-Glycosyltransferase/glycogen phosphorylase"/>
    <property type="match status" value="1"/>
</dbReference>
<dbReference type="InterPro" id="IPR007235">
    <property type="entry name" value="Glyco_trans_28_C"/>
</dbReference>
<organism evidence="2 3">
    <name type="scientific">Bacillus luti</name>
    <dbReference type="NCBI Taxonomy" id="2026191"/>
    <lineage>
        <taxon>Bacteria</taxon>
        <taxon>Bacillati</taxon>
        <taxon>Bacillota</taxon>
        <taxon>Bacilli</taxon>
        <taxon>Bacillales</taxon>
        <taxon>Bacillaceae</taxon>
        <taxon>Bacillus</taxon>
        <taxon>Bacillus cereus group</taxon>
    </lineage>
</organism>
<keyword evidence="3" id="KW-1185">Reference proteome</keyword>
<dbReference type="PANTHER" id="PTHR38134:SF2">
    <property type="entry name" value="GALACTOKINASE"/>
    <property type="match status" value="1"/>
</dbReference>
<name>A0ABU8HTE0_9BACI</name>
<comment type="caution">
    <text evidence="2">The sequence shown here is derived from an EMBL/GenBank/DDBJ whole genome shotgun (WGS) entry which is preliminary data.</text>
</comment>